<sequence>MTFLIVKLMPGDPVHVLANELRTTQGISEEQAVKRAITMLNYDPNKTIVEQMVQFVKGLVTGDLGTSIRFKTPVVNIIKAALPWTLFSAGLATILSYFVGTKMGLYVAWKQDKKANAITDIVSSIFGSVPDYVIGFLLVSIFAVQMGLLPSRGAYSATVDPGFSFAFIGSVLTHAILPVLSLFIVQFANWIVNMRGSAANVMNQEYIKYARARGLSNKVIRKQYVGKNASLPMITALGTTFGMLVGGAPLIENVFSYPGVGFFLNTGVAVRDIPLMQGLFFMIIMTVIVCNFIVDLLYGYIDPRLRRSHGAK</sequence>
<name>A0A940SW45_9ENTE</name>
<evidence type="ECO:0000256" key="3">
    <source>
        <dbReference type="ARBA" id="ARBA00022692"/>
    </source>
</evidence>
<proteinExistence type="inferred from homology"/>
<comment type="caution">
    <text evidence="8">The sequence shown here is derived from an EMBL/GenBank/DDBJ whole genome shotgun (WGS) entry which is preliminary data.</text>
</comment>
<keyword evidence="3 6" id="KW-0812">Transmembrane</keyword>
<evidence type="ECO:0000313" key="8">
    <source>
        <dbReference type="EMBL" id="MBP1042584.1"/>
    </source>
</evidence>
<keyword evidence="4 6" id="KW-1133">Transmembrane helix</keyword>
<feature type="transmembrane region" description="Helical" evidence="6">
    <location>
        <begin position="163"/>
        <end position="185"/>
    </location>
</feature>
<evidence type="ECO:0000256" key="5">
    <source>
        <dbReference type="ARBA" id="ARBA00023136"/>
    </source>
</evidence>
<keyword evidence="9" id="KW-1185">Reference proteome</keyword>
<dbReference type="InterPro" id="IPR000515">
    <property type="entry name" value="MetI-like"/>
</dbReference>
<dbReference type="PANTHER" id="PTHR43376:SF1">
    <property type="entry name" value="OLIGOPEPTIDE TRANSPORT SYSTEM PERMEASE PROTEIN"/>
    <property type="match status" value="1"/>
</dbReference>
<reference evidence="8" key="1">
    <citation type="submission" date="2020-12" db="EMBL/GenBank/DDBJ databases">
        <title>Vagococcus allomyrinae sp. nov. and Enterococcus lavae sp. nov., isolated from the larvae of Allomyrina dichotoma.</title>
        <authorList>
            <person name="Lee S.D."/>
        </authorList>
    </citation>
    <scope>NUCLEOTIDE SEQUENCE</scope>
    <source>
        <strain evidence="8">BWB3-3</strain>
    </source>
</reference>
<feature type="transmembrane region" description="Helical" evidence="6">
    <location>
        <begin position="121"/>
        <end position="143"/>
    </location>
</feature>
<dbReference type="Gene3D" id="1.10.3720.10">
    <property type="entry name" value="MetI-like"/>
    <property type="match status" value="1"/>
</dbReference>
<feature type="transmembrane region" description="Helical" evidence="6">
    <location>
        <begin position="81"/>
        <end position="100"/>
    </location>
</feature>
<evidence type="ECO:0000256" key="2">
    <source>
        <dbReference type="ARBA" id="ARBA00022448"/>
    </source>
</evidence>
<dbReference type="EMBL" id="JAEEGA010000011">
    <property type="protein sequence ID" value="MBP1042584.1"/>
    <property type="molecule type" value="Genomic_DNA"/>
</dbReference>
<dbReference type="GO" id="GO:0055085">
    <property type="term" value="P:transmembrane transport"/>
    <property type="evidence" value="ECO:0007669"/>
    <property type="project" value="InterPro"/>
</dbReference>
<protein>
    <submittedName>
        <fullName evidence="8">ABC transporter permease</fullName>
    </submittedName>
</protein>
<accession>A0A940SW45</accession>
<dbReference type="GO" id="GO:0005886">
    <property type="term" value="C:plasma membrane"/>
    <property type="evidence" value="ECO:0007669"/>
    <property type="project" value="UniProtKB-SubCell"/>
</dbReference>
<evidence type="ECO:0000256" key="1">
    <source>
        <dbReference type="ARBA" id="ARBA00004141"/>
    </source>
</evidence>
<evidence type="ECO:0000256" key="6">
    <source>
        <dbReference type="RuleBase" id="RU363032"/>
    </source>
</evidence>
<evidence type="ECO:0000313" key="9">
    <source>
        <dbReference type="Proteomes" id="UP000674938"/>
    </source>
</evidence>
<dbReference type="SUPFAM" id="SSF161098">
    <property type="entry name" value="MetI-like"/>
    <property type="match status" value="1"/>
</dbReference>
<dbReference type="PROSITE" id="PS50928">
    <property type="entry name" value="ABC_TM1"/>
    <property type="match status" value="1"/>
</dbReference>
<evidence type="ECO:0000259" key="7">
    <source>
        <dbReference type="PROSITE" id="PS50928"/>
    </source>
</evidence>
<dbReference type="Proteomes" id="UP000674938">
    <property type="component" value="Unassembled WGS sequence"/>
</dbReference>
<dbReference type="PANTHER" id="PTHR43376">
    <property type="entry name" value="OLIGOPEPTIDE TRANSPORT SYSTEM PERMEASE PROTEIN"/>
    <property type="match status" value="1"/>
</dbReference>
<keyword evidence="2 6" id="KW-0813">Transport</keyword>
<dbReference type="CDD" id="cd06261">
    <property type="entry name" value="TM_PBP2"/>
    <property type="match status" value="1"/>
</dbReference>
<keyword evidence="5 6" id="KW-0472">Membrane</keyword>
<feature type="transmembrane region" description="Helical" evidence="6">
    <location>
        <begin position="231"/>
        <end position="251"/>
    </location>
</feature>
<feature type="domain" description="ABC transmembrane type-1" evidence="7">
    <location>
        <begin position="82"/>
        <end position="294"/>
    </location>
</feature>
<dbReference type="AlphaFoldDB" id="A0A940SW45"/>
<dbReference type="Pfam" id="PF00528">
    <property type="entry name" value="BPD_transp_1"/>
    <property type="match status" value="1"/>
</dbReference>
<comment type="subcellular location">
    <subcellularLocation>
        <location evidence="6">Cell membrane</location>
        <topology evidence="6">Multi-pass membrane protein</topology>
    </subcellularLocation>
    <subcellularLocation>
        <location evidence="1">Membrane</location>
        <topology evidence="1">Multi-pass membrane protein</topology>
    </subcellularLocation>
</comment>
<feature type="transmembrane region" description="Helical" evidence="6">
    <location>
        <begin position="279"/>
        <end position="301"/>
    </location>
</feature>
<evidence type="ECO:0000256" key="4">
    <source>
        <dbReference type="ARBA" id="ARBA00022989"/>
    </source>
</evidence>
<organism evidence="8 9">
    <name type="scientific">Vagococcus allomyrinae</name>
    <dbReference type="NCBI Taxonomy" id="2794353"/>
    <lineage>
        <taxon>Bacteria</taxon>
        <taxon>Bacillati</taxon>
        <taxon>Bacillota</taxon>
        <taxon>Bacilli</taxon>
        <taxon>Lactobacillales</taxon>
        <taxon>Enterococcaceae</taxon>
        <taxon>Vagococcus</taxon>
    </lineage>
</organism>
<dbReference type="InterPro" id="IPR035906">
    <property type="entry name" value="MetI-like_sf"/>
</dbReference>
<comment type="similarity">
    <text evidence="6">Belongs to the binding-protein-dependent transport system permease family.</text>
</comment>
<gene>
    <name evidence="8" type="ORF">I6N95_16330</name>
</gene>